<protein>
    <submittedName>
        <fullName evidence="3">Uncharacterized protein</fullName>
    </submittedName>
</protein>
<sequence length="98" mass="11278">RFFSESDEDVSLDHAKDWCRLGEDNLGPPPRFPFTVNSVIKAQIHNSSPLEFFGIILDDDIGSETNSFAEDFIENNELKPNSRSQNWKGTYIDTPWDR</sequence>
<feature type="non-terminal residue" evidence="3">
    <location>
        <position position="1"/>
    </location>
</feature>
<gene>
    <name evidence="2" type="ORF">AVEN_140480_1</name>
    <name evidence="3" type="ORF">AVEN_213754_1</name>
</gene>
<evidence type="ECO:0000313" key="3">
    <source>
        <dbReference type="EMBL" id="GBL67344.1"/>
    </source>
</evidence>
<dbReference type="EMBL" id="BGPR01077780">
    <property type="protein sequence ID" value="GBL67344.1"/>
    <property type="molecule type" value="Genomic_DNA"/>
</dbReference>
<organism evidence="3 4">
    <name type="scientific">Araneus ventricosus</name>
    <name type="common">Orbweaver spider</name>
    <name type="synonym">Epeira ventricosa</name>
    <dbReference type="NCBI Taxonomy" id="182803"/>
    <lineage>
        <taxon>Eukaryota</taxon>
        <taxon>Metazoa</taxon>
        <taxon>Ecdysozoa</taxon>
        <taxon>Arthropoda</taxon>
        <taxon>Chelicerata</taxon>
        <taxon>Arachnida</taxon>
        <taxon>Araneae</taxon>
        <taxon>Araneomorphae</taxon>
        <taxon>Entelegynae</taxon>
        <taxon>Araneoidea</taxon>
        <taxon>Araneidae</taxon>
        <taxon>Araneus</taxon>
    </lineage>
</organism>
<feature type="region of interest" description="Disordered" evidence="1">
    <location>
        <begin position="79"/>
        <end position="98"/>
    </location>
</feature>
<accession>A0A4Y1ZTL4</accession>
<dbReference type="AlphaFoldDB" id="A0A4Y1ZTL4"/>
<dbReference type="EMBL" id="BGPR01077775">
    <property type="protein sequence ID" value="GBL67319.1"/>
    <property type="molecule type" value="Genomic_DNA"/>
</dbReference>
<evidence type="ECO:0000313" key="2">
    <source>
        <dbReference type="EMBL" id="GBL67319.1"/>
    </source>
</evidence>
<keyword evidence="4" id="KW-1185">Reference proteome</keyword>
<evidence type="ECO:0000256" key="1">
    <source>
        <dbReference type="SAM" id="MobiDB-lite"/>
    </source>
</evidence>
<proteinExistence type="predicted"/>
<feature type="compositionally biased region" description="Polar residues" evidence="1">
    <location>
        <begin position="79"/>
        <end position="88"/>
    </location>
</feature>
<name>A0A4Y1ZTL4_ARAVE</name>
<reference evidence="3 4" key="1">
    <citation type="journal article" date="2019" name="Sci. Rep.">
        <title>Orb-weaving spider Araneus ventricosus genome elucidates the spidroin gene catalogue.</title>
        <authorList>
            <person name="Kono N."/>
            <person name="Nakamura H."/>
            <person name="Ohtoshi R."/>
            <person name="Moran D.A.P."/>
            <person name="Shinohara A."/>
            <person name="Yoshida Y."/>
            <person name="Fujiwara M."/>
            <person name="Mori M."/>
            <person name="Tomita M."/>
            <person name="Arakawa K."/>
        </authorList>
    </citation>
    <scope>NUCLEOTIDE SEQUENCE [LARGE SCALE GENOMIC DNA]</scope>
</reference>
<dbReference type="Proteomes" id="UP000499080">
    <property type="component" value="Unassembled WGS sequence"/>
</dbReference>
<comment type="caution">
    <text evidence="3">The sequence shown here is derived from an EMBL/GenBank/DDBJ whole genome shotgun (WGS) entry which is preliminary data.</text>
</comment>
<evidence type="ECO:0000313" key="4">
    <source>
        <dbReference type="Proteomes" id="UP000499080"/>
    </source>
</evidence>